<dbReference type="Proteomes" id="UP000719412">
    <property type="component" value="Unassembled WGS sequence"/>
</dbReference>
<keyword evidence="3" id="KW-1185">Reference proteome</keyword>
<comment type="caution">
    <text evidence="2">The sequence shown here is derived from an EMBL/GenBank/DDBJ whole genome shotgun (WGS) entry which is preliminary data.</text>
</comment>
<organism evidence="2 3">
    <name type="scientific">Tenebrio molitor</name>
    <name type="common">Yellow mealworm beetle</name>
    <dbReference type="NCBI Taxonomy" id="7067"/>
    <lineage>
        <taxon>Eukaryota</taxon>
        <taxon>Metazoa</taxon>
        <taxon>Ecdysozoa</taxon>
        <taxon>Arthropoda</taxon>
        <taxon>Hexapoda</taxon>
        <taxon>Insecta</taxon>
        <taxon>Pterygota</taxon>
        <taxon>Neoptera</taxon>
        <taxon>Endopterygota</taxon>
        <taxon>Coleoptera</taxon>
        <taxon>Polyphaga</taxon>
        <taxon>Cucujiformia</taxon>
        <taxon>Tenebrionidae</taxon>
        <taxon>Tenebrio</taxon>
    </lineage>
</organism>
<feature type="compositionally biased region" description="Basic and acidic residues" evidence="1">
    <location>
        <begin position="440"/>
        <end position="471"/>
    </location>
</feature>
<feature type="region of interest" description="Disordered" evidence="1">
    <location>
        <begin position="422"/>
        <end position="478"/>
    </location>
</feature>
<sequence>MFAEIARRKIVEFGPDRVKWLMGWFALQTAATRPLSPCNHGGSIRGAAALRAHPGQNCFVNSTGDEAHKTYGENLGAVSIKVLVESLIAPVASAPRVLQDGSKTLKSRHISSFKLMEPTTDPATITSRRLLLIQRLPLQKLHTHMQVIAIQPKTPPEHENNPAHYPEGVSTGAMLALLQRERLQLAAHLQICSRQLIIAASSLNICLGSAGLHGLFQIVGYVPVGTRGALICHLACQCEKGAVNWAVNPAANLLAVFLTGFYRITIAEQTSVLIQYLSSFCVQMDPVGISIAKIAPKWNLDVSIKDRSELTTAALKYSEAVGRGVRGDVKGNHGCCHEIKRKSGLKQFFIWNGEQEYIFRKNVQKFLILRLTGPQTRSSVYRSGRITISKFNNQSFGKPVNPTDLDLIASNRHPDRLHYCREGLSPPLEPRRHPVGPQRHVGEGGARKLHRRESSIRHEAVEERQNIDPHSCDATPRG</sequence>
<reference evidence="2" key="1">
    <citation type="journal article" date="2020" name="J Insects Food Feed">
        <title>The yellow mealworm (Tenebrio molitor) genome: a resource for the emerging insects as food and feed industry.</title>
        <authorList>
            <person name="Eriksson T."/>
            <person name="Andere A."/>
            <person name="Kelstrup H."/>
            <person name="Emery V."/>
            <person name="Picard C."/>
        </authorList>
    </citation>
    <scope>NUCLEOTIDE SEQUENCE</scope>
    <source>
        <strain evidence="2">Stoneville</strain>
        <tissue evidence="2">Whole head</tissue>
    </source>
</reference>
<evidence type="ECO:0000256" key="1">
    <source>
        <dbReference type="SAM" id="MobiDB-lite"/>
    </source>
</evidence>
<proteinExistence type="predicted"/>
<accession>A0A8J6L1Q8</accession>
<evidence type="ECO:0000313" key="2">
    <source>
        <dbReference type="EMBL" id="KAH0808329.1"/>
    </source>
</evidence>
<name>A0A8J6L1Q8_TENMO</name>
<gene>
    <name evidence="2" type="ORF">GEV33_014458</name>
</gene>
<reference evidence="2" key="2">
    <citation type="submission" date="2021-08" db="EMBL/GenBank/DDBJ databases">
        <authorList>
            <person name="Eriksson T."/>
        </authorList>
    </citation>
    <scope>NUCLEOTIDE SEQUENCE</scope>
    <source>
        <strain evidence="2">Stoneville</strain>
        <tissue evidence="2">Whole head</tissue>
    </source>
</reference>
<dbReference type="AlphaFoldDB" id="A0A8J6L1Q8"/>
<protein>
    <submittedName>
        <fullName evidence="2">Uncharacterized protein</fullName>
    </submittedName>
</protein>
<dbReference type="EMBL" id="JABDTM020028839">
    <property type="protein sequence ID" value="KAH0808329.1"/>
    <property type="molecule type" value="Genomic_DNA"/>
</dbReference>
<evidence type="ECO:0000313" key="3">
    <source>
        <dbReference type="Proteomes" id="UP000719412"/>
    </source>
</evidence>